<dbReference type="InterPro" id="IPR036388">
    <property type="entry name" value="WH-like_DNA-bd_sf"/>
</dbReference>
<keyword evidence="1" id="KW-0805">Transcription regulation</keyword>
<accession>A0A4R5DQ86</accession>
<dbReference type="CDD" id="cd07377">
    <property type="entry name" value="WHTH_GntR"/>
    <property type="match status" value="1"/>
</dbReference>
<dbReference type="InterPro" id="IPR036390">
    <property type="entry name" value="WH_DNA-bd_sf"/>
</dbReference>
<dbReference type="GO" id="GO:0003700">
    <property type="term" value="F:DNA-binding transcription factor activity"/>
    <property type="evidence" value="ECO:0007669"/>
    <property type="project" value="InterPro"/>
</dbReference>
<keyword evidence="3" id="KW-0804">Transcription</keyword>
<dbReference type="InParanoid" id="A0A4R5DQ86"/>
<dbReference type="PANTHER" id="PTHR38445">
    <property type="entry name" value="HTH-TYPE TRANSCRIPTIONAL REPRESSOR YTRA"/>
    <property type="match status" value="1"/>
</dbReference>
<evidence type="ECO:0000313" key="6">
    <source>
        <dbReference type="Proteomes" id="UP000294739"/>
    </source>
</evidence>
<feature type="domain" description="HTH gntR-type" evidence="4">
    <location>
        <begin position="23"/>
        <end position="91"/>
    </location>
</feature>
<dbReference type="AlphaFoldDB" id="A0A4R5DQ86"/>
<dbReference type="EMBL" id="SMKZ01000003">
    <property type="protein sequence ID" value="TDE14340.1"/>
    <property type="molecule type" value="Genomic_DNA"/>
</dbReference>
<dbReference type="Gene3D" id="1.10.10.10">
    <property type="entry name" value="Winged helix-like DNA-binding domain superfamily/Winged helix DNA-binding domain"/>
    <property type="match status" value="1"/>
</dbReference>
<sequence length="341" mass="36996">MTHPDGALPEPWHRLQADHSSGVPIWVQLKTQLEYAIATGAVPTGTRLPSVRALSSQLGVAVDTVRQAYEELGKTGLVVTQRGAGTFTTLPESTGSDVASPDMTWARADAALADLIRTGSEPRETARAMAQRLALLQNGVDVVFVGVAASTARYAQLISEHVQADIGTVRAVSLERLRTGDAAAELGRATYVVSLAFHAREVERLLTDRPVRVLTVVSRLEERLLARVPGATSATPPLLVARPETRPIYADLLRVQRPDLTDLPFVSDADPAAMADALERTDVVLHTSAATERVRELAGPHHALIELKHVPQEKSLHHLVQTLKSDRELMLDLQRLHVASR</sequence>
<dbReference type="SMART" id="SM00345">
    <property type="entry name" value="HTH_GNTR"/>
    <property type="match status" value="1"/>
</dbReference>
<dbReference type="Proteomes" id="UP000294739">
    <property type="component" value="Unassembled WGS sequence"/>
</dbReference>
<reference evidence="5 6" key="1">
    <citation type="submission" date="2019-03" db="EMBL/GenBank/DDBJ databases">
        <title>Draft genome sequences of novel Actinobacteria.</title>
        <authorList>
            <person name="Sahin N."/>
            <person name="Ay H."/>
            <person name="Saygin H."/>
        </authorList>
    </citation>
    <scope>NUCLEOTIDE SEQUENCE [LARGE SCALE GENOMIC DNA]</scope>
    <source>
        <strain evidence="5 6">5K138</strain>
    </source>
</reference>
<dbReference type="InterPro" id="IPR000524">
    <property type="entry name" value="Tscrpt_reg_HTH_GntR"/>
</dbReference>
<protein>
    <submittedName>
        <fullName evidence="5">GntR family transcriptional regulator</fullName>
    </submittedName>
</protein>
<evidence type="ECO:0000256" key="1">
    <source>
        <dbReference type="ARBA" id="ARBA00023015"/>
    </source>
</evidence>
<gene>
    <name evidence="5" type="ORF">E1269_04070</name>
</gene>
<dbReference type="PANTHER" id="PTHR38445:SF9">
    <property type="entry name" value="HTH-TYPE TRANSCRIPTIONAL REPRESSOR YTRA"/>
    <property type="match status" value="1"/>
</dbReference>
<evidence type="ECO:0000259" key="4">
    <source>
        <dbReference type="PROSITE" id="PS50949"/>
    </source>
</evidence>
<dbReference type="RefSeq" id="WP_131891571.1">
    <property type="nucleotide sequence ID" value="NZ_SMKZ01000003.1"/>
</dbReference>
<evidence type="ECO:0000256" key="2">
    <source>
        <dbReference type="ARBA" id="ARBA00023125"/>
    </source>
</evidence>
<dbReference type="Pfam" id="PF00392">
    <property type="entry name" value="GntR"/>
    <property type="match status" value="1"/>
</dbReference>
<keyword evidence="6" id="KW-1185">Reference proteome</keyword>
<proteinExistence type="predicted"/>
<dbReference type="PROSITE" id="PS50949">
    <property type="entry name" value="HTH_GNTR"/>
    <property type="match status" value="1"/>
</dbReference>
<dbReference type="SUPFAM" id="SSF46785">
    <property type="entry name" value="Winged helix' DNA-binding domain"/>
    <property type="match status" value="1"/>
</dbReference>
<evidence type="ECO:0000256" key="3">
    <source>
        <dbReference type="ARBA" id="ARBA00023163"/>
    </source>
</evidence>
<dbReference type="OrthoDB" id="3172099at2"/>
<organism evidence="5 6">
    <name type="scientific">Jiangella asiatica</name>
    <dbReference type="NCBI Taxonomy" id="2530372"/>
    <lineage>
        <taxon>Bacteria</taxon>
        <taxon>Bacillati</taxon>
        <taxon>Actinomycetota</taxon>
        <taxon>Actinomycetes</taxon>
        <taxon>Jiangellales</taxon>
        <taxon>Jiangellaceae</taxon>
        <taxon>Jiangella</taxon>
    </lineage>
</organism>
<evidence type="ECO:0000313" key="5">
    <source>
        <dbReference type="EMBL" id="TDE14340.1"/>
    </source>
</evidence>
<keyword evidence="2" id="KW-0238">DNA-binding</keyword>
<name>A0A4R5DQ86_9ACTN</name>
<dbReference type="GO" id="GO:0003677">
    <property type="term" value="F:DNA binding"/>
    <property type="evidence" value="ECO:0007669"/>
    <property type="project" value="UniProtKB-KW"/>
</dbReference>
<comment type="caution">
    <text evidence="5">The sequence shown here is derived from an EMBL/GenBank/DDBJ whole genome shotgun (WGS) entry which is preliminary data.</text>
</comment>